<evidence type="ECO:0000313" key="3">
    <source>
        <dbReference type="Proteomes" id="UP000822688"/>
    </source>
</evidence>
<keyword evidence="3" id="KW-1185">Reference proteome</keyword>
<organism evidence="2 3">
    <name type="scientific">Ceratodon purpureus</name>
    <name type="common">Fire moss</name>
    <name type="synonym">Dicranum purpureum</name>
    <dbReference type="NCBI Taxonomy" id="3225"/>
    <lineage>
        <taxon>Eukaryota</taxon>
        <taxon>Viridiplantae</taxon>
        <taxon>Streptophyta</taxon>
        <taxon>Embryophyta</taxon>
        <taxon>Bryophyta</taxon>
        <taxon>Bryophytina</taxon>
        <taxon>Bryopsida</taxon>
        <taxon>Dicranidae</taxon>
        <taxon>Pseudoditrichales</taxon>
        <taxon>Ditrichaceae</taxon>
        <taxon>Ceratodon</taxon>
    </lineage>
</organism>
<comment type="caution">
    <text evidence="2">The sequence shown here is derived from an EMBL/GenBank/DDBJ whole genome shotgun (WGS) entry which is preliminary data.</text>
</comment>
<accession>A0A8T0IPP9</accession>
<dbReference type="EMBL" id="CM026423">
    <property type="protein sequence ID" value="KAG0585017.1"/>
    <property type="molecule type" value="Genomic_DNA"/>
</dbReference>
<gene>
    <name evidence="2" type="ORF">KC19_3G251100</name>
</gene>
<dbReference type="AlphaFoldDB" id="A0A8T0IPP9"/>
<reference evidence="2" key="1">
    <citation type="submission" date="2020-06" db="EMBL/GenBank/DDBJ databases">
        <title>WGS assembly of Ceratodon purpureus strain R40.</title>
        <authorList>
            <person name="Carey S.B."/>
            <person name="Jenkins J."/>
            <person name="Shu S."/>
            <person name="Lovell J.T."/>
            <person name="Sreedasyam A."/>
            <person name="Maumus F."/>
            <person name="Tiley G.P."/>
            <person name="Fernandez-Pozo N."/>
            <person name="Barry K."/>
            <person name="Chen C."/>
            <person name="Wang M."/>
            <person name="Lipzen A."/>
            <person name="Daum C."/>
            <person name="Saski C.A."/>
            <person name="Payton A.C."/>
            <person name="Mcbreen J.C."/>
            <person name="Conrad R.E."/>
            <person name="Kollar L.M."/>
            <person name="Olsson S."/>
            <person name="Huttunen S."/>
            <person name="Landis J.B."/>
            <person name="Wickett N.J."/>
            <person name="Johnson M.G."/>
            <person name="Rensing S.A."/>
            <person name="Grimwood J."/>
            <person name="Schmutz J."/>
            <person name="Mcdaniel S.F."/>
        </authorList>
    </citation>
    <scope>NUCLEOTIDE SEQUENCE</scope>
    <source>
        <strain evidence="2">R40</strain>
    </source>
</reference>
<protein>
    <submittedName>
        <fullName evidence="2">Uncharacterized protein</fullName>
    </submittedName>
</protein>
<feature type="region of interest" description="Disordered" evidence="1">
    <location>
        <begin position="1"/>
        <end position="39"/>
    </location>
</feature>
<sequence>MHAQMARSIHGEAPRREHSERTTPGSGSPTNTDGDGVRGFRGGVRRQILARDCFALLLFPLLGLVPWPPKHVTKNCANSRGSLQSCETTLRIVSHFVPGHRISYIIRRNAYAFV</sequence>
<evidence type="ECO:0000313" key="2">
    <source>
        <dbReference type="EMBL" id="KAG0585017.1"/>
    </source>
</evidence>
<evidence type="ECO:0000256" key="1">
    <source>
        <dbReference type="SAM" id="MobiDB-lite"/>
    </source>
</evidence>
<proteinExistence type="predicted"/>
<feature type="compositionally biased region" description="Basic and acidic residues" evidence="1">
    <location>
        <begin position="9"/>
        <end position="21"/>
    </location>
</feature>
<feature type="compositionally biased region" description="Polar residues" evidence="1">
    <location>
        <begin position="22"/>
        <end position="32"/>
    </location>
</feature>
<name>A0A8T0IPP9_CERPU</name>
<dbReference type="Proteomes" id="UP000822688">
    <property type="component" value="Chromosome 3"/>
</dbReference>